<dbReference type="AlphaFoldDB" id="A0A6J6BLI9"/>
<protein>
    <submittedName>
        <fullName evidence="2">Unannotated protein</fullName>
    </submittedName>
</protein>
<accession>A0A6J6BLI9</accession>
<feature type="region of interest" description="Disordered" evidence="1">
    <location>
        <begin position="80"/>
        <end position="100"/>
    </location>
</feature>
<sequence>MILIRSKEQYKDCSCQQKPQDEAFTVQRFSDLSSDQLGLFESSSNFVSSSAGIGSNQIPGSNSSSNVTGFGQIASVITGSGESGMSARSDSGERNVSSLLSGDFQSPLGVDALNVAQRDFNPVNQIVQNYTGFSDNHTGSPKQQETAVPKPEGNQQTFEGFSNSEFETTQDDGQRQNSAEGDGQVLAEAGLKFHTTKTLGGK</sequence>
<feature type="compositionally biased region" description="Polar residues" evidence="1">
    <location>
        <begin position="86"/>
        <end position="100"/>
    </location>
</feature>
<dbReference type="EMBL" id="CAEZST010000002">
    <property type="protein sequence ID" value="CAB4539931.1"/>
    <property type="molecule type" value="Genomic_DNA"/>
</dbReference>
<evidence type="ECO:0000313" key="3">
    <source>
        <dbReference type="EMBL" id="CAB4560970.1"/>
    </source>
</evidence>
<organism evidence="2">
    <name type="scientific">freshwater metagenome</name>
    <dbReference type="NCBI Taxonomy" id="449393"/>
    <lineage>
        <taxon>unclassified sequences</taxon>
        <taxon>metagenomes</taxon>
        <taxon>ecological metagenomes</taxon>
    </lineage>
</organism>
<evidence type="ECO:0000256" key="1">
    <source>
        <dbReference type="SAM" id="MobiDB-lite"/>
    </source>
</evidence>
<proteinExistence type="predicted"/>
<gene>
    <name evidence="2" type="ORF">UFOPK1503_00155</name>
    <name evidence="3" type="ORF">UFOPK1693_00013</name>
</gene>
<feature type="compositionally biased region" description="Polar residues" evidence="1">
    <location>
        <begin position="153"/>
        <end position="167"/>
    </location>
</feature>
<reference evidence="2" key="1">
    <citation type="submission" date="2020-05" db="EMBL/GenBank/DDBJ databases">
        <authorList>
            <person name="Chiriac C."/>
            <person name="Salcher M."/>
            <person name="Ghai R."/>
            <person name="Kavagutti S V."/>
        </authorList>
    </citation>
    <scope>NUCLEOTIDE SEQUENCE</scope>
</reference>
<evidence type="ECO:0000313" key="2">
    <source>
        <dbReference type="EMBL" id="CAB4539931.1"/>
    </source>
</evidence>
<feature type="compositionally biased region" description="Polar residues" evidence="1">
    <location>
        <begin position="131"/>
        <end position="146"/>
    </location>
</feature>
<dbReference type="EMBL" id="CAEZTO010000001">
    <property type="protein sequence ID" value="CAB4560970.1"/>
    <property type="molecule type" value="Genomic_DNA"/>
</dbReference>
<name>A0A6J6BLI9_9ZZZZ</name>
<feature type="region of interest" description="Disordered" evidence="1">
    <location>
        <begin position="131"/>
        <end position="202"/>
    </location>
</feature>